<accession>F2L570</accession>
<dbReference type="Proteomes" id="UP000008138">
    <property type="component" value="Chromosome"/>
</dbReference>
<dbReference type="HOGENOM" id="CLU_1709200_0_0_2"/>
<protein>
    <submittedName>
        <fullName evidence="1">Uncharacterized protein</fullName>
    </submittedName>
</protein>
<keyword evidence="2" id="KW-1185">Reference proteome</keyword>
<dbReference type="GeneID" id="10361548"/>
<dbReference type="EMBL" id="CP002590">
    <property type="protein sequence ID" value="AEA13495.1"/>
    <property type="molecule type" value="Genomic_DNA"/>
</dbReference>
<dbReference type="OrthoDB" id="28156at2157"/>
<organism evidence="1 2">
    <name type="scientific">Thermoproteus uzoniensis (strain 768-20)</name>
    <dbReference type="NCBI Taxonomy" id="999630"/>
    <lineage>
        <taxon>Archaea</taxon>
        <taxon>Thermoproteota</taxon>
        <taxon>Thermoprotei</taxon>
        <taxon>Thermoproteales</taxon>
        <taxon>Thermoproteaceae</taxon>
        <taxon>Thermoproteus</taxon>
    </lineage>
</organism>
<sequence length="148" mass="17432">MHIEIRDPSLVERLRRLLPRPDAPYDDAIRLLLEQPCKIRLIDVAREALNEFLNDKRLYDLFKKAVRESLAEQLPELLQELKPELMAEGYEGGWEAVINQALKRPDKCLTFSEVRKYYGKNLNSVMLRRKGFVQKERGIWCYQGEARS</sequence>
<evidence type="ECO:0000313" key="2">
    <source>
        <dbReference type="Proteomes" id="UP000008138"/>
    </source>
</evidence>
<dbReference type="STRING" id="999630.TUZN_2037"/>
<proteinExistence type="predicted"/>
<reference evidence="1 2" key="1">
    <citation type="journal article" date="2011" name="J. Bacteriol.">
        <title>Complete genome sequence of the thermoacidophilic crenarchaeon Thermoproteus uzoniensis 768-20.</title>
        <authorList>
            <person name="Mardanov A.V."/>
            <person name="Gumerov V.M."/>
            <person name="Beletsky A.V."/>
            <person name="Prokofeva M.I."/>
            <person name="Bonch-Osmolovskaya E.A."/>
            <person name="Ravin N.V."/>
            <person name="Skryabin K.G."/>
        </authorList>
    </citation>
    <scope>NUCLEOTIDE SEQUENCE [LARGE SCALE GENOMIC DNA]</scope>
    <source>
        <strain evidence="1 2">768-20</strain>
    </source>
</reference>
<dbReference type="RefSeq" id="WP_013680830.1">
    <property type="nucleotide sequence ID" value="NC_015315.1"/>
</dbReference>
<evidence type="ECO:0000313" key="1">
    <source>
        <dbReference type="EMBL" id="AEA13495.1"/>
    </source>
</evidence>
<dbReference type="AlphaFoldDB" id="F2L570"/>
<gene>
    <name evidence="1" type="ordered locus">TUZN_2037</name>
</gene>
<reference key="2">
    <citation type="submission" date="2011-03" db="EMBL/GenBank/DDBJ databases">
        <title>Complete genome sequence of the thermoacidophilic crenarchaeon Thermoproteus uzoniensis 768-20.</title>
        <authorList>
            <person name="Mardanov A.V."/>
            <person name="Gumerov V.M."/>
            <person name="Beletsky A.V."/>
            <person name="Prokofeva M.I."/>
            <person name="Bonch-Osmolovskaya E.A."/>
            <person name="Ravin N.V."/>
            <person name="Skryabin K.G."/>
        </authorList>
    </citation>
    <scope>NUCLEOTIDE SEQUENCE</scope>
    <source>
        <strain>768-20</strain>
    </source>
</reference>
<name>F2L570_THEU7</name>
<dbReference type="eggNOG" id="arCOG05538">
    <property type="taxonomic scope" value="Archaea"/>
</dbReference>
<dbReference type="KEGG" id="tuz:TUZN_2037"/>